<evidence type="ECO:0000313" key="6">
    <source>
        <dbReference type="EMBL" id="AJA52928.1"/>
    </source>
</evidence>
<proteinExistence type="predicted"/>
<keyword evidence="3" id="KW-0238">DNA-binding</keyword>
<dbReference type="InterPro" id="IPR036187">
    <property type="entry name" value="DNA_mismatch_repair_MutS_sf"/>
</dbReference>
<dbReference type="SUPFAM" id="SSF52540">
    <property type="entry name" value="P-loop containing nucleoside triphosphate hydrolases"/>
    <property type="match status" value="1"/>
</dbReference>
<dbReference type="Proteomes" id="UP000028042">
    <property type="component" value="Unassembled WGS sequence"/>
</dbReference>
<reference evidence="6 9" key="1">
    <citation type="journal article" date="2015" name="Genome Announc.">
        <title>Complete Genome Sequence of the Nitrogen-Fixing and Solvent-Producing Clostridium pasteurianum DSM 525.</title>
        <authorList>
            <person name="Poehlein A."/>
            <person name="Grosse-Honebrink A."/>
            <person name="Zhang Y."/>
            <person name="Minton N.P."/>
            <person name="Daniel R."/>
        </authorList>
    </citation>
    <scope>NUCLEOTIDE SEQUENCE [LARGE SCALE GENOMIC DNA]</scope>
    <source>
        <strain evidence="6">DSM 525</strain>
        <strain evidence="9">DSM 525 / ATCC 6013</strain>
    </source>
</reference>
<dbReference type="Gene3D" id="1.10.1420.10">
    <property type="match status" value="1"/>
</dbReference>
<dbReference type="eggNOG" id="COG0249">
    <property type="taxonomic scope" value="Bacteria"/>
</dbReference>
<dbReference type="InterPro" id="IPR000432">
    <property type="entry name" value="DNA_mismatch_repair_MutS_C"/>
</dbReference>
<keyword evidence="2" id="KW-0067">ATP-binding</keyword>
<reference evidence="7 8" key="3">
    <citation type="journal article" name="Genome Announc.">
        <title>Improved Draft Genome Sequence of Clostridium pasteurianum Strain ATCC 6013 (DSM 525) Using a Hybrid Next-Generation Sequencing Approach.</title>
        <authorList>
            <person name="Pyne M.E."/>
            <person name="Utturkar S."/>
            <person name="Brown S.D."/>
            <person name="Moo-Young M."/>
            <person name="Chung D.A."/>
            <person name="Chou C.P."/>
        </authorList>
    </citation>
    <scope>NUCLEOTIDE SEQUENCE [LARGE SCALE GENOMIC DNA]</scope>
    <source>
        <strain evidence="7 8">ATCC 6013</strain>
    </source>
</reference>
<keyword evidence="4" id="KW-0472">Membrane</keyword>
<dbReference type="GeneID" id="93074996"/>
<evidence type="ECO:0000313" key="8">
    <source>
        <dbReference type="Proteomes" id="UP000028042"/>
    </source>
</evidence>
<dbReference type="GO" id="GO:0140664">
    <property type="term" value="F:ATP-dependent DNA damage sensor activity"/>
    <property type="evidence" value="ECO:0007669"/>
    <property type="project" value="InterPro"/>
</dbReference>
<evidence type="ECO:0000256" key="2">
    <source>
        <dbReference type="ARBA" id="ARBA00022840"/>
    </source>
</evidence>
<feature type="transmembrane region" description="Helical" evidence="4">
    <location>
        <begin position="216"/>
        <end position="234"/>
    </location>
</feature>
<dbReference type="GO" id="GO:0030983">
    <property type="term" value="F:mismatched DNA binding"/>
    <property type="evidence" value="ECO:0007669"/>
    <property type="project" value="InterPro"/>
</dbReference>
<dbReference type="GO" id="GO:0005524">
    <property type="term" value="F:ATP binding"/>
    <property type="evidence" value="ECO:0007669"/>
    <property type="project" value="UniProtKB-KW"/>
</dbReference>
<dbReference type="KEGG" id="cpae:CPAST_c28740"/>
<evidence type="ECO:0000259" key="5">
    <source>
        <dbReference type="SMART" id="SM00534"/>
    </source>
</evidence>
<dbReference type="InterPro" id="IPR045076">
    <property type="entry name" value="MutS"/>
</dbReference>
<keyword evidence="4" id="KW-0812">Transmembrane</keyword>
<dbReference type="CDD" id="cd03283">
    <property type="entry name" value="ABC_MutS-like"/>
    <property type="match status" value="1"/>
</dbReference>
<evidence type="ECO:0000256" key="1">
    <source>
        <dbReference type="ARBA" id="ARBA00022741"/>
    </source>
</evidence>
<keyword evidence="1" id="KW-0547">Nucleotide-binding</keyword>
<gene>
    <name evidence="6" type="primary">mutS4</name>
    <name evidence="6" type="ORF">CLPA_c28740</name>
    <name evidence="7" type="ORF">CP6013_00311</name>
</gene>
<dbReference type="PANTHER" id="PTHR11361">
    <property type="entry name" value="DNA MISMATCH REPAIR PROTEIN MUTS FAMILY MEMBER"/>
    <property type="match status" value="1"/>
</dbReference>
<feature type="transmembrane region" description="Helical" evidence="4">
    <location>
        <begin position="329"/>
        <end position="349"/>
    </location>
</feature>
<feature type="transmembrane region" description="Helical" evidence="4">
    <location>
        <begin position="240"/>
        <end position="258"/>
    </location>
</feature>
<feature type="transmembrane region" description="Helical" evidence="4">
    <location>
        <begin position="51"/>
        <end position="69"/>
    </location>
</feature>
<organism evidence="6 9">
    <name type="scientific">Clostridium pasteurianum DSM 525 = ATCC 6013</name>
    <dbReference type="NCBI Taxonomy" id="1262449"/>
    <lineage>
        <taxon>Bacteria</taxon>
        <taxon>Bacillati</taxon>
        <taxon>Bacillota</taxon>
        <taxon>Clostridia</taxon>
        <taxon>Eubacteriales</taxon>
        <taxon>Clostridiaceae</taxon>
        <taxon>Clostridium</taxon>
    </lineage>
</organism>
<evidence type="ECO:0000256" key="3">
    <source>
        <dbReference type="ARBA" id="ARBA00023125"/>
    </source>
</evidence>
<dbReference type="InterPro" id="IPR027417">
    <property type="entry name" value="P-loop_NTPase"/>
</dbReference>
<feature type="domain" description="DNA mismatch repair proteins mutS family" evidence="5">
    <location>
        <begin position="422"/>
        <end position="601"/>
    </location>
</feature>
<dbReference type="PANTHER" id="PTHR11361:SF99">
    <property type="entry name" value="DNA MISMATCH REPAIR PROTEIN"/>
    <property type="match status" value="1"/>
</dbReference>
<name>A0A0H3JAY9_CLOPA</name>
<dbReference type="SMART" id="SM00534">
    <property type="entry name" value="MUTSac"/>
    <property type="match status" value="1"/>
</dbReference>
<dbReference type="GO" id="GO:0005829">
    <property type="term" value="C:cytosol"/>
    <property type="evidence" value="ECO:0007669"/>
    <property type="project" value="TreeGrafter"/>
</dbReference>
<evidence type="ECO:0000256" key="4">
    <source>
        <dbReference type="SAM" id="Phobius"/>
    </source>
</evidence>
<dbReference type="EMBL" id="CP009268">
    <property type="protein sequence ID" value="AJA52928.1"/>
    <property type="molecule type" value="Genomic_DNA"/>
</dbReference>
<evidence type="ECO:0000313" key="9">
    <source>
        <dbReference type="Proteomes" id="UP000030905"/>
    </source>
</evidence>
<dbReference type="Gene3D" id="3.40.50.300">
    <property type="entry name" value="P-loop containing nucleotide triphosphate hydrolases"/>
    <property type="match status" value="1"/>
</dbReference>
<feature type="transmembrane region" description="Helical" evidence="4">
    <location>
        <begin position="25"/>
        <end position="45"/>
    </location>
</feature>
<dbReference type="KEGG" id="cpat:CLPA_c28740"/>
<keyword evidence="4" id="KW-1133">Transmembrane helix</keyword>
<dbReference type="Proteomes" id="UP000030905">
    <property type="component" value="Chromosome"/>
</dbReference>
<sequence length="601" mass="69457">MNNKEIFMSRIKSFETEEIKCRKNYNIIGSLRLLAFIVTLVYIYLLIKNVSIYSFIGTIVSLIIFVFLIKSHSNISSKLNKIKNLISINKKYVDRIDGNWAKFQDLGENALYLNHPYASDLDIFGKSSLFQLINTTNTFLGRKKLINLLNKTENRDSANIIKRQNAVKELSDKIEFCQELESENNSNKKNMKEPSSLLNYAENTDSLFKNSYIKPLVNFMPIFSILFCTVTFIFNIKPFYYVIAVIFIIHAIMNFISYTNISSTLDSVEGFNDDLHSYANALKLIENENFNDKYLNKLKDNLFFKDKSSSKIMGELTTIINNINLKHNFLIYFVLNLLVFWDFRCLFALENWKVKYGKLISKYLDTLADFEAISSLSVLTHLDTEYSFPNFTRENLVVKTEDLGHPLINSESRVNNSVSMKDNIFIVTGSNMSGKTTFLRTIGINLVLAYAGAPICGKSMECSLMDIFTSMRINDNLMEGSSTFYVELMRIKKIIDNLPKKKSMIFLIDEIFRGTNSKDRIIGARSVLKSLDKPWVCGLISTHDFELCDLEYNNETKIKNYHFSESYSENKIHFDYKLREGRCNSTNAKYLMKMVGIDIYE</sequence>
<keyword evidence="9" id="KW-1185">Reference proteome</keyword>
<reference evidence="7" key="2">
    <citation type="submission" date="2015-10" db="EMBL/GenBank/DDBJ databases">
        <title>Improved Draft Genome Sequence of Clostridium pasteurianum Strain ATCC 6013 (DSM 525) Using a Hybrid Next-Generation Sequencing Approach.</title>
        <authorList>
            <person name="Pyne M.E."/>
            <person name="Utturkar S.M."/>
            <person name="Brown S.D."/>
            <person name="Moo-Young M."/>
            <person name="Chung D.A."/>
            <person name="Chou P.C."/>
        </authorList>
    </citation>
    <scope>NUCLEOTIDE SEQUENCE</scope>
    <source>
        <strain evidence="7">ATCC 6013</strain>
    </source>
</reference>
<dbReference type="PATRIC" id="fig|1262449.3.peg.1320"/>
<evidence type="ECO:0000313" key="7">
    <source>
        <dbReference type="EMBL" id="KRU11064.1"/>
    </source>
</evidence>
<dbReference type="RefSeq" id="WP_003443122.1">
    <property type="nucleotide sequence ID" value="NZ_ANZB01000003.1"/>
</dbReference>
<dbReference type="AlphaFoldDB" id="A0A0H3JAY9"/>
<accession>A0A0H3JAY9</accession>
<protein>
    <submittedName>
        <fullName evidence="6 7">DNA mismatch repair protein MutS</fullName>
    </submittedName>
</protein>
<dbReference type="Pfam" id="PF00488">
    <property type="entry name" value="MutS_V"/>
    <property type="match status" value="1"/>
</dbReference>
<dbReference type="EMBL" id="JPGY02000001">
    <property type="protein sequence ID" value="KRU11064.1"/>
    <property type="molecule type" value="Genomic_DNA"/>
</dbReference>
<dbReference type="GO" id="GO:0006298">
    <property type="term" value="P:mismatch repair"/>
    <property type="evidence" value="ECO:0007669"/>
    <property type="project" value="InterPro"/>
</dbReference>
<dbReference type="SUPFAM" id="SSF48334">
    <property type="entry name" value="DNA repair protein MutS, domain III"/>
    <property type="match status" value="1"/>
</dbReference>